<feature type="compositionally biased region" description="Polar residues" evidence="1">
    <location>
        <begin position="136"/>
        <end position="152"/>
    </location>
</feature>
<evidence type="ECO:0000256" key="3">
    <source>
        <dbReference type="SAM" id="SignalP"/>
    </source>
</evidence>
<dbReference type="Proteomes" id="UP000295718">
    <property type="component" value="Unassembled WGS sequence"/>
</dbReference>
<dbReference type="RefSeq" id="WP_031392717.1">
    <property type="nucleotide sequence ID" value="NZ_JPNB01000003.1"/>
</dbReference>
<feature type="chain" id="PRO_5020817037" evidence="3">
    <location>
        <begin position="27"/>
        <end position="226"/>
    </location>
</feature>
<feature type="signal peptide" evidence="3">
    <location>
        <begin position="1"/>
        <end position="26"/>
    </location>
</feature>
<evidence type="ECO:0000256" key="1">
    <source>
        <dbReference type="SAM" id="MobiDB-lite"/>
    </source>
</evidence>
<dbReference type="OrthoDB" id="1951836at2"/>
<protein>
    <submittedName>
        <fullName evidence="5">Uncharacterized protein DUF4366</fullName>
    </submittedName>
</protein>
<reference evidence="5 6" key="1">
    <citation type="submission" date="2019-03" db="EMBL/GenBank/DDBJ databases">
        <title>Genomic Encyclopedia of Type Strains, Phase IV (KMG-IV): sequencing the most valuable type-strain genomes for metagenomic binning, comparative biology and taxonomic classification.</title>
        <authorList>
            <person name="Goeker M."/>
        </authorList>
    </citation>
    <scope>NUCLEOTIDE SEQUENCE [LARGE SCALE GENOMIC DNA]</scope>
    <source>
        <strain evidence="5 6">DSM 100556</strain>
    </source>
</reference>
<keyword evidence="2" id="KW-0472">Membrane</keyword>
<feature type="domain" description="Mobile element protein CD1107-like" evidence="4">
    <location>
        <begin position="50"/>
        <end position="183"/>
    </location>
</feature>
<accession>A0A4R1QQX8</accession>
<keyword evidence="6" id="KW-1185">Reference proteome</keyword>
<evidence type="ECO:0000313" key="6">
    <source>
        <dbReference type="Proteomes" id="UP000295718"/>
    </source>
</evidence>
<keyword evidence="2" id="KW-1133">Transmembrane helix</keyword>
<feature type="compositionally biased region" description="Low complexity" evidence="1">
    <location>
        <begin position="35"/>
        <end position="46"/>
    </location>
</feature>
<comment type="caution">
    <text evidence="5">The sequence shown here is derived from an EMBL/GenBank/DDBJ whole genome shotgun (WGS) entry which is preliminary data.</text>
</comment>
<dbReference type="Pfam" id="PF14283">
    <property type="entry name" value="CD1107-like"/>
    <property type="match status" value="1"/>
</dbReference>
<dbReference type="AlphaFoldDB" id="A0A4R1QQX8"/>
<evidence type="ECO:0000313" key="5">
    <source>
        <dbReference type="EMBL" id="TCL55401.1"/>
    </source>
</evidence>
<keyword evidence="2" id="KW-0812">Transmembrane</keyword>
<feature type="region of interest" description="Disordered" evidence="1">
    <location>
        <begin position="31"/>
        <end position="58"/>
    </location>
</feature>
<proteinExistence type="predicted"/>
<dbReference type="EMBL" id="SLUO01000015">
    <property type="protein sequence ID" value="TCL55401.1"/>
    <property type="molecule type" value="Genomic_DNA"/>
</dbReference>
<feature type="region of interest" description="Disordered" evidence="1">
    <location>
        <begin position="188"/>
        <end position="226"/>
    </location>
</feature>
<feature type="compositionally biased region" description="Polar residues" evidence="1">
    <location>
        <begin position="47"/>
        <end position="58"/>
    </location>
</feature>
<keyword evidence="3" id="KW-0732">Signal</keyword>
<feature type="transmembrane region" description="Helical" evidence="2">
    <location>
        <begin position="157"/>
        <end position="175"/>
    </location>
</feature>
<organism evidence="5 6">
    <name type="scientific">Kineothrix alysoides</name>
    <dbReference type="NCBI Taxonomy" id="1469948"/>
    <lineage>
        <taxon>Bacteria</taxon>
        <taxon>Bacillati</taxon>
        <taxon>Bacillota</taxon>
        <taxon>Clostridia</taxon>
        <taxon>Lachnospirales</taxon>
        <taxon>Lachnospiraceae</taxon>
        <taxon>Kineothrix</taxon>
    </lineage>
</organism>
<name>A0A4R1QQX8_9FIRM</name>
<dbReference type="InterPro" id="IPR025376">
    <property type="entry name" value="CD1107-like_dom"/>
</dbReference>
<feature type="region of interest" description="Disordered" evidence="1">
    <location>
        <begin position="111"/>
        <end position="152"/>
    </location>
</feature>
<sequence>MKKIRMTAALCAVFLMAFSFSTVAYASGGEETPEVTEAPATSETTSDPNPFTPTGTGTVVNTATDEDGKQFYTITTPDENVFYLVIDLQREQDNVYFLNAVTEKDLLALAEKSEDTEENETAAISTLEPESDSETDISSGTSSETSAEPEQKNNPTMLLLVLAVVVIGGGAGYYFKIYRPKQEQAALAEDEFDEYEADPYDEQEDDTTPPWEVDGEDSDTGEDEDV</sequence>
<gene>
    <name evidence="5" type="ORF">EDD76_11534</name>
</gene>
<evidence type="ECO:0000259" key="4">
    <source>
        <dbReference type="Pfam" id="PF14283"/>
    </source>
</evidence>
<evidence type="ECO:0000256" key="2">
    <source>
        <dbReference type="SAM" id="Phobius"/>
    </source>
</evidence>
<dbReference type="STRING" id="1469948.GCA_000732725_04099"/>